<reference evidence="1 2" key="1">
    <citation type="submission" date="2024-04" db="EMBL/GenBank/DDBJ databases">
        <title>Novel species of the genus Ideonella isolated from streams.</title>
        <authorList>
            <person name="Lu H."/>
        </authorList>
    </citation>
    <scope>NUCLEOTIDE SEQUENCE [LARGE SCALE GENOMIC DNA]</scope>
    <source>
        <strain evidence="1 2">DXS29W</strain>
    </source>
</reference>
<sequence>MLPFLSSIISAALPVAKIAAQVLPQILGAGERRTAVGDAPPVPPISNTLIDFVGDEQQQKVFAANNTSRTLAVTFQNNVDIGGAIGPQSETFPLPPRNAADVTRDVEVNSDSGVVCANYADGVGITAGPGARFAMLSLPFLATAAFSAFGGKIGFERSTVEEGGKRFDRWMITSDSNLKNVKFDYKTQNGQDIHFSADLEKQSVMKDGVLVNAYTLNTDAVGLTTGLLTNFSVTLETDEANFNALLSKRELTSFDKLPDHVRARLRNA</sequence>
<dbReference type="EMBL" id="JBBUTG010000002">
    <property type="protein sequence ID" value="MEK8030279.1"/>
    <property type="molecule type" value="Genomic_DNA"/>
</dbReference>
<accession>A0ABU9BJY3</accession>
<evidence type="ECO:0000313" key="1">
    <source>
        <dbReference type="EMBL" id="MEK8030279.1"/>
    </source>
</evidence>
<organism evidence="1 2">
    <name type="scientific">Ideonella lacteola</name>
    <dbReference type="NCBI Taxonomy" id="2984193"/>
    <lineage>
        <taxon>Bacteria</taxon>
        <taxon>Pseudomonadati</taxon>
        <taxon>Pseudomonadota</taxon>
        <taxon>Betaproteobacteria</taxon>
        <taxon>Burkholderiales</taxon>
        <taxon>Sphaerotilaceae</taxon>
        <taxon>Ideonella</taxon>
    </lineage>
</organism>
<dbReference type="RefSeq" id="WP_341424627.1">
    <property type="nucleotide sequence ID" value="NZ_JBBUTG010000002.1"/>
</dbReference>
<keyword evidence="2" id="KW-1185">Reference proteome</keyword>
<dbReference type="Proteomes" id="UP001371218">
    <property type="component" value="Unassembled WGS sequence"/>
</dbReference>
<gene>
    <name evidence="1" type="ORF">AACH06_05535</name>
</gene>
<comment type="caution">
    <text evidence="1">The sequence shown here is derived from an EMBL/GenBank/DDBJ whole genome shotgun (WGS) entry which is preliminary data.</text>
</comment>
<evidence type="ECO:0000313" key="2">
    <source>
        <dbReference type="Proteomes" id="UP001371218"/>
    </source>
</evidence>
<protein>
    <submittedName>
        <fullName evidence="1">Uncharacterized protein</fullName>
    </submittedName>
</protein>
<proteinExistence type="predicted"/>
<name>A0ABU9BJY3_9BURK</name>